<name>A0ABP6Q223_9ACTN</name>
<dbReference type="EMBL" id="BAAAUV010000002">
    <property type="protein sequence ID" value="GAA3199070.1"/>
    <property type="molecule type" value="Genomic_DNA"/>
</dbReference>
<dbReference type="CDD" id="cd07906">
    <property type="entry name" value="Adenylation_DNA_ligase_LigD_LigC"/>
    <property type="match status" value="1"/>
</dbReference>
<dbReference type="InterPro" id="IPR014146">
    <property type="entry name" value="LigD_ligase_dom"/>
</dbReference>
<accession>A0ABP6Q223</accession>
<dbReference type="CDD" id="cd07971">
    <property type="entry name" value="OBF_DNA_ligase_LigD"/>
    <property type="match status" value="1"/>
</dbReference>
<keyword evidence="3" id="KW-0436">Ligase</keyword>
<dbReference type="InterPro" id="IPR012340">
    <property type="entry name" value="NA-bd_OB-fold"/>
</dbReference>
<dbReference type="InterPro" id="IPR012309">
    <property type="entry name" value="DNA_ligase_ATP-dep_C"/>
</dbReference>
<dbReference type="Gene3D" id="3.30.1490.70">
    <property type="match status" value="1"/>
</dbReference>
<gene>
    <name evidence="6" type="ORF">GCM10010468_11190</name>
</gene>
<dbReference type="NCBIfam" id="TIGR02779">
    <property type="entry name" value="NHEJ_ligase_lig"/>
    <property type="match status" value="1"/>
</dbReference>
<dbReference type="Pfam" id="PF04679">
    <property type="entry name" value="DNA_ligase_A_C"/>
    <property type="match status" value="1"/>
</dbReference>
<evidence type="ECO:0000313" key="6">
    <source>
        <dbReference type="EMBL" id="GAA3199070.1"/>
    </source>
</evidence>
<dbReference type="PROSITE" id="PS50160">
    <property type="entry name" value="DNA_LIGASE_A3"/>
    <property type="match status" value="1"/>
</dbReference>
<dbReference type="PANTHER" id="PTHR45674:SF4">
    <property type="entry name" value="DNA LIGASE 1"/>
    <property type="match status" value="1"/>
</dbReference>
<sequence length="318" mass="35459">MDLIEPMLATLGELPDDLERWALELKWDGVRALAYVESGGVRVCGRRGRPVTSNYPELGALADLLGEHEAVLDGEIVAFADGRPSFERLQRRMHVARPSPTLIRTVPIRYVVFDLLLLDGKSLMDLTYVERRELLEELDIAAGPVEVPPYLPAEDREQVMELLTYTREESLEGLVAKRLDSRYAPGKRVSSWRKIKNVRTQEVVIVGWRPGQGRRLGSVGSLLCGFYDGDALVFAGHVGTGFSDALLDELSALLEPLARPGTPCAGEIPREVAKDARWVEPLLVGEVAFAEWTAEGRLRHPSWRGLRSDQDPLEVTRE</sequence>
<dbReference type="Gene3D" id="2.40.50.140">
    <property type="entry name" value="Nucleic acid-binding proteins"/>
    <property type="match status" value="1"/>
</dbReference>
<keyword evidence="7" id="KW-1185">Reference proteome</keyword>
<comment type="caution">
    <text evidence="6">The sequence shown here is derived from an EMBL/GenBank/DDBJ whole genome shotgun (WGS) entry which is preliminary data.</text>
</comment>
<proteinExistence type="inferred from homology"/>
<evidence type="ECO:0000313" key="7">
    <source>
        <dbReference type="Proteomes" id="UP001501237"/>
    </source>
</evidence>
<dbReference type="Proteomes" id="UP001501237">
    <property type="component" value="Unassembled WGS sequence"/>
</dbReference>
<feature type="domain" description="ATP-dependent DNA ligase family profile" evidence="5">
    <location>
        <begin position="101"/>
        <end position="228"/>
    </location>
</feature>
<evidence type="ECO:0000256" key="1">
    <source>
        <dbReference type="ARBA" id="ARBA00007572"/>
    </source>
</evidence>
<dbReference type="Gene3D" id="3.30.470.30">
    <property type="entry name" value="DNA ligase/mRNA capping enzyme"/>
    <property type="match status" value="1"/>
</dbReference>
<dbReference type="InterPro" id="IPR050191">
    <property type="entry name" value="ATP-dep_DNA_ligase"/>
</dbReference>
<dbReference type="Pfam" id="PF01068">
    <property type="entry name" value="DNA_ligase_A_M"/>
    <property type="match status" value="1"/>
</dbReference>
<dbReference type="SUPFAM" id="SSF56091">
    <property type="entry name" value="DNA ligase/mRNA capping enzyme, catalytic domain"/>
    <property type="match status" value="1"/>
</dbReference>
<dbReference type="EC" id="6.5.1.1" evidence="2"/>
<evidence type="ECO:0000259" key="5">
    <source>
        <dbReference type="PROSITE" id="PS50160"/>
    </source>
</evidence>
<evidence type="ECO:0000256" key="2">
    <source>
        <dbReference type="ARBA" id="ARBA00012727"/>
    </source>
</evidence>
<organism evidence="6 7">
    <name type="scientific">Actinocorallia longicatena</name>
    <dbReference type="NCBI Taxonomy" id="111803"/>
    <lineage>
        <taxon>Bacteria</taxon>
        <taxon>Bacillati</taxon>
        <taxon>Actinomycetota</taxon>
        <taxon>Actinomycetes</taxon>
        <taxon>Streptosporangiales</taxon>
        <taxon>Thermomonosporaceae</taxon>
        <taxon>Actinocorallia</taxon>
    </lineage>
</organism>
<evidence type="ECO:0000256" key="4">
    <source>
        <dbReference type="ARBA" id="ARBA00034003"/>
    </source>
</evidence>
<dbReference type="RefSeq" id="WP_344822856.1">
    <property type="nucleotide sequence ID" value="NZ_BAAAUV010000002.1"/>
</dbReference>
<evidence type="ECO:0000256" key="3">
    <source>
        <dbReference type="ARBA" id="ARBA00022598"/>
    </source>
</evidence>
<protein>
    <recommendedName>
        <fullName evidence="2">DNA ligase (ATP)</fullName>
        <ecNumber evidence="2">6.5.1.1</ecNumber>
    </recommendedName>
</protein>
<comment type="catalytic activity">
    <reaction evidence="4">
        <text>ATP + (deoxyribonucleotide)n-3'-hydroxyl + 5'-phospho-(deoxyribonucleotide)m = (deoxyribonucleotide)n+m + AMP + diphosphate.</text>
        <dbReference type="EC" id="6.5.1.1"/>
    </reaction>
</comment>
<reference evidence="7" key="1">
    <citation type="journal article" date="2019" name="Int. J. Syst. Evol. Microbiol.">
        <title>The Global Catalogue of Microorganisms (GCM) 10K type strain sequencing project: providing services to taxonomists for standard genome sequencing and annotation.</title>
        <authorList>
            <consortium name="The Broad Institute Genomics Platform"/>
            <consortium name="The Broad Institute Genome Sequencing Center for Infectious Disease"/>
            <person name="Wu L."/>
            <person name="Ma J."/>
        </authorList>
    </citation>
    <scope>NUCLEOTIDE SEQUENCE [LARGE SCALE GENOMIC DNA]</scope>
    <source>
        <strain evidence="7">JCM 9377</strain>
    </source>
</reference>
<comment type="similarity">
    <text evidence="1">Belongs to the ATP-dependent DNA ligase family.</text>
</comment>
<dbReference type="PANTHER" id="PTHR45674">
    <property type="entry name" value="DNA LIGASE 1/3 FAMILY MEMBER"/>
    <property type="match status" value="1"/>
</dbReference>
<dbReference type="SUPFAM" id="SSF50249">
    <property type="entry name" value="Nucleic acid-binding proteins"/>
    <property type="match status" value="1"/>
</dbReference>
<dbReference type="InterPro" id="IPR012310">
    <property type="entry name" value="DNA_ligase_ATP-dep_cent"/>
</dbReference>